<dbReference type="GO" id="GO:0005789">
    <property type="term" value="C:endoplasmic reticulum membrane"/>
    <property type="evidence" value="ECO:0007669"/>
    <property type="project" value="UniProtKB-SubCell"/>
</dbReference>
<keyword evidence="9 11" id="KW-1133">Transmembrane helix</keyword>
<evidence type="ECO:0000256" key="11">
    <source>
        <dbReference type="SAM" id="Phobius"/>
    </source>
</evidence>
<organism evidence="13">
    <name type="scientific">Pseudictyota dubia</name>
    <dbReference type="NCBI Taxonomy" id="2749911"/>
    <lineage>
        <taxon>Eukaryota</taxon>
        <taxon>Sar</taxon>
        <taxon>Stramenopiles</taxon>
        <taxon>Ochrophyta</taxon>
        <taxon>Bacillariophyta</taxon>
        <taxon>Mediophyceae</taxon>
        <taxon>Biddulphiophycidae</taxon>
        <taxon>Eupodiscales</taxon>
        <taxon>Odontellaceae</taxon>
        <taxon>Pseudictyota</taxon>
    </lineage>
</organism>
<dbReference type="AlphaFoldDB" id="A0A7R9W6X2"/>
<proteinExistence type="predicted"/>
<dbReference type="Gene3D" id="3.10.110.10">
    <property type="entry name" value="Ubiquitin Conjugating Enzyme"/>
    <property type="match status" value="1"/>
</dbReference>
<keyword evidence="10 11" id="KW-0472">Membrane</keyword>
<keyword evidence="3" id="KW-0808">Transferase</keyword>
<keyword evidence="8" id="KW-0067">ATP-binding</keyword>
<keyword evidence="5" id="KW-0547">Nucleotide-binding</keyword>
<evidence type="ECO:0000313" key="13">
    <source>
        <dbReference type="EMBL" id="CAD8315449.1"/>
    </source>
</evidence>
<evidence type="ECO:0000256" key="4">
    <source>
        <dbReference type="ARBA" id="ARBA00022692"/>
    </source>
</evidence>
<comment type="subcellular location">
    <subcellularLocation>
        <location evidence="1">Endoplasmic reticulum membrane</location>
    </subcellularLocation>
</comment>
<evidence type="ECO:0000256" key="9">
    <source>
        <dbReference type="ARBA" id="ARBA00022989"/>
    </source>
</evidence>
<dbReference type="InterPro" id="IPR050113">
    <property type="entry name" value="Ub_conjugating_enzyme"/>
</dbReference>
<dbReference type="SMART" id="SM00212">
    <property type="entry name" value="UBCc"/>
    <property type="match status" value="1"/>
</dbReference>
<evidence type="ECO:0000256" key="6">
    <source>
        <dbReference type="ARBA" id="ARBA00022786"/>
    </source>
</evidence>
<evidence type="ECO:0000256" key="2">
    <source>
        <dbReference type="ARBA" id="ARBA00012486"/>
    </source>
</evidence>
<dbReference type="GO" id="GO:0005524">
    <property type="term" value="F:ATP binding"/>
    <property type="evidence" value="ECO:0007669"/>
    <property type="project" value="UniProtKB-KW"/>
</dbReference>
<dbReference type="SUPFAM" id="SSF54495">
    <property type="entry name" value="UBC-like"/>
    <property type="match status" value="1"/>
</dbReference>
<evidence type="ECO:0000256" key="5">
    <source>
        <dbReference type="ARBA" id="ARBA00022741"/>
    </source>
</evidence>
<evidence type="ECO:0000259" key="12">
    <source>
        <dbReference type="PROSITE" id="PS50127"/>
    </source>
</evidence>
<dbReference type="PROSITE" id="PS50127">
    <property type="entry name" value="UBC_2"/>
    <property type="match status" value="1"/>
</dbReference>
<dbReference type="PANTHER" id="PTHR24067">
    <property type="entry name" value="UBIQUITIN-CONJUGATING ENZYME E2"/>
    <property type="match status" value="1"/>
</dbReference>
<dbReference type="InterPro" id="IPR016135">
    <property type="entry name" value="UBQ-conjugating_enzyme/RWD"/>
</dbReference>
<evidence type="ECO:0000256" key="7">
    <source>
        <dbReference type="ARBA" id="ARBA00022824"/>
    </source>
</evidence>
<name>A0A7R9W6X2_9STRA</name>
<keyword evidence="4 11" id="KW-0812">Transmembrane</keyword>
<accession>A0A7R9W6X2</accession>
<protein>
    <recommendedName>
        <fullName evidence="2">E2 ubiquitin-conjugating enzyme</fullName>
        <ecNumber evidence="2">2.3.2.23</ecNumber>
    </recommendedName>
</protein>
<evidence type="ECO:0000256" key="1">
    <source>
        <dbReference type="ARBA" id="ARBA00004586"/>
    </source>
</evidence>
<dbReference type="InterPro" id="IPR000608">
    <property type="entry name" value="UBC"/>
</dbReference>
<sequence>MANDMCTRRLTRELQSLQKNPLLNPRIVATPHESNILEWHYVIEGSKGTPYEGGHYHGKLVFPKEYPLKPPSVIMLTPSGRFKPNRRLCLSMSDFHPESWNPMWSVSTILTGLYSFMVETAPTLGSIETSEAQKRKLARQSLDFNVRDSNFCTLFPDYADLHKKRLEERKRQLGPDAVGRAGVPVTSVGGQRGAKVAVNGQEEAQGFFAAAAGVVALLSILFAMRLIS</sequence>
<dbReference type="FunFam" id="3.10.110.10:FF:000023">
    <property type="entry name" value="Ubiquitin-conjugating enzyme E2 J2"/>
    <property type="match status" value="1"/>
</dbReference>
<evidence type="ECO:0000256" key="3">
    <source>
        <dbReference type="ARBA" id="ARBA00022679"/>
    </source>
</evidence>
<evidence type="ECO:0000256" key="8">
    <source>
        <dbReference type="ARBA" id="ARBA00022840"/>
    </source>
</evidence>
<dbReference type="CDD" id="cd23799">
    <property type="entry name" value="UBCc_UBE2J"/>
    <property type="match status" value="1"/>
</dbReference>
<reference evidence="13" key="1">
    <citation type="submission" date="2021-01" db="EMBL/GenBank/DDBJ databases">
        <authorList>
            <person name="Corre E."/>
            <person name="Pelletier E."/>
            <person name="Niang G."/>
            <person name="Scheremetjew M."/>
            <person name="Finn R."/>
            <person name="Kale V."/>
            <person name="Holt S."/>
            <person name="Cochrane G."/>
            <person name="Meng A."/>
            <person name="Brown T."/>
            <person name="Cohen L."/>
        </authorList>
    </citation>
    <scope>NUCLEOTIDE SEQUENCE</scope>
    <source>
        <strain evidence="13">CCMP147</strain>
    </source>
</reference>
<dbReference type="EMBL" id="HBED01028677">
    <property type="protein sequence ID" value="CAD8315449.1"/>
    <property type="molecule type" value="Transcribed_RNA"/>
</dbReference>
<gene>
    <name evidence="13" type="ORF">TDUB1175_LOCUS14241</name>
</gene>
<dbReference type="GO" id="GO:0061631">
    <property type="term" value="F:ubiquitin conjugating enzyme activity"/>
    <property type="evidence" value="ECO:0007669"/>
    <property type="project" value="UniProtKB-EC"/>
</dbReference>
<dbReference type="EC" id="2.3.2.23" evidence="2"/>
<dbReference type="Pfam" id="PF00179">
    <property type="entry name" value="UQ_con"/>
    <property type="match status" value="1"/>
</dbReference>
<feature type="domain" description="UBC core" evidence="12">
    <location>
        <begin position="5"/>
        <end position="155"/>
    </location>
</feature>
<keyword evidence="7" id="KW-0256">Endoplasmic reticulum</keyword>
<keyword evidence="6" id="KW-0833">Ubl conjugation pathway</keyword>
<feature type="transmembrane region" description="Helical" evidence="11">
    <location>
        <begin position="207"/>
        <end position="227"/>
    </location>
</feature>
<evidence type="ECO:0000256" key="10">
    <source>
        <dbReference type="ARBA" id="ARBA00023136"/>
    </source>
</evidence>